<dbReference type="InterPro" id="IPR001647">
    <property type="entry name" value="HTH_TetR"/>
</dbReference>
<keyword evidence="2 4" id="KW-0238">DNA-binding</keyword>
<keyword evidence="3" id="KW-0804">Transcription</keyword>
<keyword evidence="1" id="KW-0805">Transcription regulation</keyword>
<reference evidence="6 7" key="1">
    <citation type="submission" date="2022-12" db="EMBL/GenBank/DDBJ databases">
        <authorList>
            <person name="Mo P."/>
        </authorList>
    </citation>
    <scope>NUCLEOTIDE SEQUENCE [LARGE SCALE GENOMIC DNA]</scope>
    <source>
        <strain evidence="6 7">HUAS 2-6</strain>
    </source>
</reference>
<evidence type="ECO:0000256" key="4">
    <source>
        <dbReference type="PROSITE-ProRule" id="PRU00335"/>
    </source>
</evidence>
<evidence type="ECO:0000256" key="2">
    <source>
        <dbReference type="ARBA" id="ARBA00023125"/>
    </source>
</evidence>
<dbReference type="Gene3D" id="1.10.357.10">
    <property type="entry name" value="Tetracycline Repressor, domain 2"/>
    <property type="match status" value="1"/>
</dbReference>
<organism evidence="6 7">
    <name type="scientific">Streptomyces camelliae</name>
    <dbReference type="NCBI Taxonomy" id="3004093"/>
    <lineage>
        <taxon>Bacteria</taxon>
        <taxon>Bacillati</taxon>
        <taxon>Actinomycetota</taxon>
        <taxon>Actinomycetes</taxon>
        <taxon>Kitasatosporales</taxon>
        <taxon>Streptomycetaceae</taxon>
        <taxon>Streptomyces</taxon>
    </lineage>
</organism>
<proteinExistence type="predicted"/>
<dbReference type="PANTHER" id="PTHR30055">
    <property type="entry name" value="HTH-TYPE TRANSCRIPTIONAL REGULATOR RUTR"/>
    <property type="match status" value="1"/>
</dbReference>
<dbReference type="PROSITE" id="PS50977">
    <property type="entry name" value="HTH_TETR_2"/>
    <property type="match status" value="1"/>
</dbReference>
<dbReference type="InterPro" id="IPR050109">
    <property type="entry name" value="HTH-type_TetR-like_transc_reg"/>
</dbReference>
<dbReference type="InterPro" id="IPR009057">
    <property type="entry name" value="Homeodomain-like_sf"/>
</dbReference>
<accession>A0ABY7NW89</accession>
<gene>
    <name evidence="6" type="ORF">O1G22_02135</name>
</gene>
<keyword evidence="7" id="KW-1185">Reference proteome</keyword>
<evidence type="ECO:0000259" key="5">
    <source>
        <dbReference type="PROSITE" id="PS50977"/>
    </source>
</evidence>
<dbReference type="PANTHER" id="PTHR30055:SF234">
    <property type="entry name" value="HTH-TYPE TRANSCRIPTIONAL REGULATOR BETI"/>
    <property type="match status" value="1"/>
</dbReference>
<dbReference type="SUPFAM" id="SSF46689">
    <property type="entry name" value="Homeodomain-like"/>
    <property type="match status" value="1"/>
</dbReference>
<dbReference type="EMBL" id="CP115300">
    <property type="protein sequence ID" value="WBO61737.1"/>
    <property type="molecule type" value="Genomic_DNA"/>
</dbReference>
<evidence type="ECO:0000256" key="3">
    <source>
        <dbReference type="ARBA" id="ARBA00023163"/>
    </source>
</evidence>
<sequence>MPARRGHDAQAVDVVDAVLETAVALAAEHGLARVTMSHIAKEAGIGRATLYTYFPDVQSILIA</sequence>
<evidence type="ECO:0000256" key="1">
    <source>
        <dbReference type="ARBA" id="ARBA00023015"/>
    </source>
</evidence>
<dbReference type="Proteomes" id="UP001212326">
    <property type="component" value="Chromosome"/>
</dbReference>
<feature type="domain" description="HTH tetR-type" evidence="5">
    <location>
        <begin position="12"/>
        <end position="63"/>
    </location>
</feature>
<name>A0ABY7NW89_9ACTN</name>
<feature type="DNA-binding region" description="H-T-H motif" evidence="4">
    <location>
        <begin position="35"/>
        <end position="54"/>
    </location>
</feature>
<dbReference type="PRINTS" id="PR00455">
    <property type="entry name" value="HTHTETR"/>
</dbReference>
<protein>
    <submittedName>
        <fullName evidence="6">Helix-turn-helix domain containing protein</fullName>
    </submittedName>
</protein>
<dbReference type="RefSeq" id="WP_270079693.1">
    <property type="nucleotide sequence ID" value="NZ_CP115300.1"/>
</dbReference>
<dbReference type="Pfam" id="PF00440">
    <property type="entry name" value="TetR_N"/>
    <property type="match status" value="1"/>
</dbReference>
<evidence type="ECO:0000313" key="6">
    <source>
        <dbReference type="EMBL" id="WBO61737.1"/>
    </source>
</evidence>
<evidence type="ECO:0000313" key="7">
    <source>
        <dbReference type="Proteomes" id="UP001212326"/>
    </source>
</evidence>